<feature type="non-terminal residue" evidence="2">
    <location>
        <position position="1"/>
    </location>
</feature>
<comment type="similarity">
    <text evidence="1">Belongs to the CoA-transferase III family.</text>
</comment>
<dbReference type="InterPro" id="IPR050509">
    <property type="entry name" value="CoA-transferase_III"/>
</dbReference>
<evidence type="ECO:0000256" key="1">
    <source>
        <dbReference type="ARBA" id="ARBA00008383"/>
    </source>
</evidence>
<dbReference type="EMBL" id="HAAD01000485">
    <property type="protein sequence ID" value="CDG66717.1"/>
    <property type="molecule type" value="mRNA"/>
</dbReference>
<dbReference type="Pfam" id="PF02515">
    <property type="entry name" value="CoA_transf_3"/>
    <property type="match status" value="1"/>
</dbReference>
<dbReference type="GO" id="GO:0003824">
    <property type="term" value="F:catalytic activity"/>
    <property type="evidence" value="ECO:0007669"/>
    <property type="project" value="InterPro"/>
</dbReference>
<dbReference type="InterPro" id="IPR003673">
    <property type="entry name" value="CoA-Trfase_fam_III"/>
</dbReference>
<dbReference type="SUPFAM" id="SSF89796">
    <property type="entry name" value="CoA-transferase family III (CaiB/BaiF)"/>
    <property type="match status" value="1"/>
</dbReference>
<protein>
    <submittedName>
        <fullName evidence="2">Alpha-methylacyl-CoA racemase</fullName>
    </submittedName>
</protein>
<dbReference type="Gene3D" id="3.30.1540.10">
    <property type="entry name" value="formyl-coa transferase, domain 3"/>
    <property type="match status" value="1"/>
</dbReference>
<accession>T2M422</accession>
<evidence type="ECO:0000313" key="2">
    <source>
        <dbReference type="EMBL" id="CDG66717.1"/>
    </source>
</evidence>
<name>T2M422_HYDVU</name>
<gene>
    <name evidence="2" type="primary">AMACR</name>
</gene>
<dbReference type="InterPro" id="IPR023606">
    <property type="entry name" value="CoA-Trfase_III_dom_1_sf"/>
</dbReference>
<dbReference type="Gene3D" id="3.40.50.10540">
    <property type="entry name" value="Crotonobetainyl-coa:carnitine coa-transferase, domain 1"/>
    <property type="match status" value="1"/>
</dbReference>
<dbReference type="InterPro" id="IPR044855">
    <property type="entry name" value="CoA-Trfase_III_dom3_sf"/>
</dbReference>
<dbReference type="OrthoDB" id="16747at2759"/>
<sequence length="412" mass="45899">PNCIRQKKFNFLYFAVVCLETLYMAESGLLSRFPLSGIRVLELAGLAPAPFCGMVLADFGAQVTRVNMVGEHVSRDVLSRGKKSVSINLKTENGKSVFKRLSKLSDILIEPFRPGVMERLELCPKSLCALNEKLIYVRLNGYGMNGQLASKAGHDINFLSVSGVLSRLGRKDDKPTPPINLLGDFGGGGMIAVTGILLALFERSLSGKGQTVNASITEGTSYISSFLHRSNKLGIWTGNRGENLLDSGAPFYETYATKDGKYISVGAIEPQFYRNFVLGLELDDLLNSQYDYLNWPSMKKLIEDVVKTKTQKQWLEIFTEKDACVTPVLELNEAAMFQHNIDNHSYMKNEDGFEPCPAPKLSRTPGINFCRADPKVGEHTVEFLMEYGFDLSEVDELLKNKDVEQYKPKSFL</sequence>
<dbReference type="AlphaFoldDB" id="T2M422"/>
<reference evidence="2" key="1">
    <citation type="journal article" date="2013" name="Genome Biol. Evol.">
        <title>Punctuated emergences of genetic and phenotypic innovations in eumetazoan, bilaterian, euteleostome, and hominidae ancestors.</title>
        <authorList>
            <person name="Wenger Y."/>
            <person name="Galliot B."/>
        </authorList>
    </citation>
    <scope>NUCLEOTIDE SEQUENCE</scope>
    <source>
        <tissue evidence="2">Whole animals</tissue>
    </source>
</reference>
<dbReference type="PANTHER" id="PTHR48228">
    <property type="entry name" value="SUCCINYL-COA--D-CITRAMALATE COA-TRANSFERASE"/>
    <property type="match status" value="1"/>
</dbReference>
<proteinExistence type="evidence at transcript level"/>
<organism evidence="2">
    <name type="scientific">Hydra vulgaris</name>
    <name type="common">Hydra</name>
    <name type="synonym">Hydra attenuata</name>
    <dbReference type="NCBI Taxonomy" id="6087"/>
    <lineage>
        <taxon>Eukaryota</taxon>
        <taxon>Metazoa</taxon>
        <taxon>Cnidaria</taxon>
        <taxon>Hydrozoa</taxon>
        <taxon>Hydroidolina</taxon>
        <taxon>Anthoathecata</taxon>
        <taxon>Aplanulata</taxon>
        <taxon>Hydridae</taxon>
        <taxon>Hydra</taxon>
    </lineage>
</organism>
<dbReference type="PANTHER" id="PTHR48228:SF5">
    <property type="entry name" value="ALPHA-METHYLACYL-COA RACEMASE"/>
    <property type="match status" value="1"/>
</dbReference>